<organism evidence="2 3">
    <name type="scientific">Micromonospora auratinigra</name>
    <dbReference type="NCBI Taxonomy" id="261654"/>
    <lineage>
        <taxon>Bacteria</taxon>
        <taxon>Bacillati</taxon>
        <taxon>Actinomycetota</taxon>
        <taxon>Actinomycetes</taxon>
        <taxon>Micromonosporales</taxon>
        <taxon>Micromonosporaceae</taxon>
        <taxon>Micromonospora</taxon>
    </lineage>
</organism>
<evidence type="ECO:0000259" key="1">
    <source>
        <dbReference type="Pfam" id="PF03559"/>
    </source>
</evidence>
<dbReference type="GO" id="GO:0016829">
    <property type="term" value="F:lyase activity"/>
    <property type="evidence" value="ECO:0007669"/>
    <property type="project" value="InterPro"/>
</dbReference>
<dbReference type="STRING" id="261654.GA0070611_2076"/>
<feature type="domain" description="dTDP-4-dehydro-6-deoxy-alpha-D-glucopyranose 2,3-dehydratase" evidence="1">
    <location>
        <begin position="275"/>
        <end position="474"/>
    </location>
</feature>
<evidence type="ECO:0000313" key="3">
    <source>
        <dbReference type="Proteomes" id="UP000199385"/>
    </source>
</evidence>
<dbReference type="Gene3D" id="3.90.79.40">
    <property type="entry name" value="EvaA sugar 2,3-dehydratase subunit"/>
    <property type="match status" value="2"/>
</dbReference>
<dbReference type="Pfam" id="PF03559">
    <property type="entry name" value="Hexose_dehydrat"/>
    <property type="match status" value="2"/>
</dbReference>
<dbReference type="AlphaFoldDB" id="A0A1A8ZFT1"/>
<accession>A0A1A8ZFT1</accession>
<sequence>MTGTPGATLIRSDPATVDLAARFTASAAAGDSTVTPNDQVEAWLAGRQQAGDVRVTRIPFADLVGWRFRPDGDLVHDSGKFFSVTGVRISSGRDRTVAWSQPIINQPEIGLLGMVAREFGGVLHFLVQAKMEPGNINTVQLAPTVQATRSNYTGVHRGRGITHLEYFTGPRAGRILVDALQSEQGAWFLNKRNRNIVVEVDEDVPDHEDFRWLTLGQIQGLLRRDDMVNMNIRSILATVPFAVPEDPTGPTPAGPWRESLLRSVAGTEGALHTTRTVLSRLTAAKARFELDRHVIGLDEVAGWHRTADEIAHDEGRFFTVIATDTTAASREVRRWTQPLVAPRARGISAFLVKPIDGVAHLLVRARYEAGLIDVAEFGPTVQCTPDNYPHGSRPRYLDEVLAAPPERVLYDTVQSEEGSRFYRAQSRYLVVAAPDDFPVEVPEDFTWVTLHQATELLQNSYYFAIQARTLLAGLQSTW</sequence>
<dbReference type="Proteomes" id="UP000199385">
    <property type="component" value="Chromosome I"/>
</dbReference>
<dbReference type="InterPro" id="IPR038153">
    <property type="entry name" value="EvaA-like_sf"/>
</dbReference>
<dbReference type="PATRIC" id="fig|261654.4.peg.2114"/>
<reference evidence="3" key="1">
    <citation type="submission" date="2016-06" db="EMBL/GenBank/DDBJ databases">
        <authorList>
            <person name="Varghese N."/>
            <person name="Submissions Spin"/>
        </authorList>
    </citation>
    <scope>NUCLEOTIDE SEQUENCE [LARGE SCALE GENOMIC DNA]</scope>
    <source>
        <strain evidence="3">DSM 44815</strain>
    </source>
</reference>
<dbReference type="InterPro" id="IPR005212">
    <property type="entry name" value="EvaA-like"/>
</dbReference>
<gene>
    <name evidence="2" type="ORF">GA0070611_2076</name>
</gene>
<keyword evidence="3" id="KW-1185">Reference proteome</keyword>
<evidence type="ECO:0000313" key="2">
    <source>
        <dbReference type="EMBL" id="SBT42726.1"/>
    </source>
</evidence>
<feature type="domain" description="dTDP-4-dehydro-6-deoxy-alpha-D-glucopyranose 2,3-dehydratase" evidence="1">
    <location>
        <begin position="38"/>
        <end position="238"/>
    </location>
</feature>
<protein>
    <submittedName>
        <fullName evidence="2">Oxidase EvaA</fullName>
    </submittedName>
</protein>
<dbReference type="OrthoDB" id="9814961at2"/>
<dbReference type="EMBL" id="LT594323">
    <property type="protein sequence ID" value="SBT42726.1"/>
    <property type="molecule type" value="Genomic_DNA"/>
</dbReference>
<proteinExistence type="predicted"/>
<dbReference type="RefSeq" id="WP_091661534.1">
    <property type="nucleotide sequence ID" value="NZ_LT594323.1"/>
</dbReference>
<name>A0A1A8ZFT1_9ACTN</name>